<keyword evidence="1" id="KW-0812">Transmembrane</keyword>
<feature type="transmembrane region" description="Helical" evidence="1">
    <location>
        <begin position="52"/>
        <end position="75"/>
    </location>
</feature>
<evidence type="ECO:0000313" key="2">
    <source>
        <dbReference type="EMBL" id="GBG28033.1"/>
    </source>
</evidence>
<dbReference type="EMBL" id="BEYU01000038">
    <property type="protein sequence ID" value="GBG28033.1"/>
    <property type="molecule type" value="Genomic_DNA"/>
</dbReference>
<gene>
    <name evidence="2" type="ORF">FCC1311_042562</name>
</gene>
<organism evidence="2 3">
    <name type="scientific">Hondaea fermentalgiana</name>
    <dbReference type="NCBI Taxonomy" id="2315210"/>
    <lineage>
        <taxon>Eukaryota</taxon>
        <taxon>Sar</taxon>
        <taxon>Stramenopiles</taxon>
        <taxon>Bigyra</taxon>
        <taxon>Labyrinthulomycetes</taxon>
        <taxon>Thraustochytrida</taxon>
        <taxon>Thraustochytriidae</taxon>
        <taxon>Hondaea</taxon>
    </lineage>
</organism>
<feature type="transmembrane region" description="Helical" evidence="1">
    <location>
        <begin position="96"/>
        <end position="119"/>
    </location>
</feature>
<accession>A0A2R5GHA9</accession>
<comment type="caution">
    <text evidence="2">The sequence shown here is derived from an EMBL/GenBank/DDBJ whole genome shotgun (WGS) entry which is preliminary data.</text>
</comment>
<proteinExistence type="predicted"/>
<dbReference type="InParanoid" id="A0A2R5GHA9"/>
<keyword evidence="3" id="KW-1185">Reference proteome</keyword>
<dbReference type="Proteomes" id="UP000241890">
    <property type="component" value="Unassembled WGS sequence"/>
</dbReference>
<protein>
    <submittedName>
        <fullName evidence="2">Uncharacterized protein</fullName>
    </submittedName>
</protein>
<sequence length="141" mass="15372">MSCYGAYSASSTCCSSCPSAAEICQNYYGSVVCYDEDGFVVSSDVSSALSGVMIGILVFIVVLWVVTFLGLWYAIRTLQQKEAHLPLEQRSLTCGMIVLMVLMTLCLGLIGLLLMYVIVNNQINSAINRNAMQQMMTANKV</sequence>
<evidence type="ECO:0000313" key="3">
    <source>
        <dbReference type="Proteomes" id="UP000241890"/>
    </source>
</evidence>
<reference evidence="2 3" key="1">
    <citation type="submission" date="2017-12" db="EMBL/GenBank/DDBJ databases">
        <title>Sequencing, de novo assembly and annotation of complete genome of a new Thraustochytrid species, strain FCC1311.</title>
        <authorList>
            <person name="Sedici K."/>
            <person name="Godart F."/>
            <person name="Aiese Cigliano R."/>
            <person name="Sanseverino W."/>
            <person name="Barakat M."/>
            <person name="Ortet P."/>
            <person name="Marechal E."/>
            <person name="Cagnac O."/>
            <person name="Amato A."/>
        </authorList>
    </citation>
    <scope>NUCLEOTIDE SEQUENCE [LARGE SCALE GENOMIC DNA]</scope>
</reference>
<evidence type="ECO:0000256" key="1">
    <source>
        <dbReference type="SAM" id="Phobius"/>
    </source>
</evidence>
<name>A0A2R5GHA9_9STRA</name>
<keyword evidence="1" id="KW-0472">Membrane</keyword>
<keyword evidence="1" id="KW-1133">Transmembrane helix</keyword>
<dbReference type="AlphaFoldDB" id="A0A2R5GHA9"/>